<dbReference type="WBParaSite" id="MhA1_Contig95.frz3.gene13">
    <property type="protein sequence ID" value="MhA1_Contig95.frz3.gene13"/>
    <property type="gene ID" value="MhA1_Contig95.frz3.gene13"/>
</dbReference>
<sequence>MTLLLDQTIINEMRLAVSPVIDGELVPKSPKELRDELDVCKPVICGHSQHEGLLFLAIGMRRANNKLLDYCKNRMYDLLKEARKRMPNEQLANKLIPKVDEFEQLYNIPKLTAGKKQKNFEDKTETQNTVVAVGFIKLIISKIILRDVSAQESYGASFNNFNWRLPIAMNFCLKIPYDVSYLL</sequence>
<name>A0A1I8C1Y7_MELHA</name>
<dbReference type="AlphaFoldDB" id="A0A1I8C1Y7"/>
<reference evidence="2" key="1">
    <citation type="submission" date="2016-11" db="UniProtKB">
        <authorList>
            <consortium name="WormBaseParasite"/>
        </authorList>
    </citation>
    <scope>IDENTIFICATION</scope>
</reference>
<evidence type="ECO:0000313" key="2">
    <source>
        <dbReference type="WBParaSite" id="MhA1_Contig95.frz3.gene13"/>
    </source>
</evidence>
<proteinExistence type="predicted"/>
<protein>
    <submittedName>
        <fullName evidence="2">COesterase domain-containing protein</fullName>
    </submittedName>
</protein>
<dbReference type="Proteomes" id="UP000095281">
    <property type="component" value="Unplaced"/>
</dbReference>
<dbReference type="SUPFAM" id="SSF53474">
    <property type="entry name" value="alpha/beta-Hydrolases"/>
    <property type="match status" value="1"/>
</dbReference>
<accession>A0A1I8C1Y7</accession>
<evidence type="ECO:0000313" key="1">
    <source>
        <dbReference type="Proteomes" id="UP000095281"/>
    </source>
</evidence>
<organism evidence="1 2">
    <name type="scientific">Meloidogyne hapla</name>
    <name type="common">Root-knot nematode worm</name>
    <dbReference type="NCBI Taxonomy" id="6305"/>
    <lineage>
        <taxon>Eukaryota</taxon>
        <taxon>Metazoa</taxon>
        <taxon>Ecdysozoa</taxon>
        <taxon>Nematoda</taxon>
        <taxon>Chromadorea</taxon>
        <taxon>Rhabditida</taxon>
        <taxon>Tylenchina</taxon>
        <taxon>Tylenchomorpha</taxon>
        <taxon>Tylenchoidea</taxon>
        <taxon>Meloidogynidae</taxon>
        <taxon>Meloidogyninae</taxon>
        <taxon>Meloidogyne</taxon>
    </lineage>
</organism>
<dbReference type="InterPro" id="IPR029058">
    <property type="entry name" value="AB_hydrolase_fold"/>
</dbReference>
<keyword evidence="1" id="KW-1185">Reference proteome</keyword>
<dbReference type="Gene3D" id="3.40.50.1820">
    <property type="entry name" value="alpha/beta hydrolase"/>
    <property type="match status" value="1"/>
</dbReference>